<organism evidence="2 3">
    <name type="scientific">Rubrivirga litoralis</name>
    <dbReference type="NCBI Taxonomy" id="3075598"/>
    <lineage>
        <taxon>Bacteria</taxon>
        <taxon>Pseudomonadati</taxon>
        <taxon>Rhodothermota</taxon>
        <taxon>Rhodothermia</taxon>
        <taxon>Rhodothermales</taxon>
        <taxon>Rubricoccaceae</taxon>
        <taxon>Rubrivirga</taxon>
    </lineage>
</organism>
<keyword evidence="3" id="KW-1185">Reference proteome</keyword>
<feature type="domain" description="HTH cro/C1-type" evidence="1">
    <location>
        <begin position="10"/>
        <end position="64"/>
    </location>
</feature>
<proteinExistence type="predicted"/>
<dbReference type="InterPro" id="IPR010982">
    <property type="entry name" value="Lambda_DNA-bd_dom_sf"/>
</dbReference>
<dbReference type="SMART" id="SM00530">
    <property type="entry name" value="HTH_XRE"/>
    <property type="match status" value="1"/>
</dbReference>
<name>A0ABU3BQ56_9BACT</name>
<dbReference type="Pfam" id="PF01381">
    <property type="entry name" value="HTH_3"/>
    <property type="match status" value="1"/>
</dbReference>
<dbReference type="EMBL" id="JAVRHT010000012">
    <property type="protein sequence ID" value="MDT0631426.1"/>
    <property type="molecule type" value="Genomic_DNA"/>
</dbReference>
<sequence length="83" mass="9049">MCIDDPGPLLRYHRERASLSRRALSALSGVSETAIYDAEHGKPTVRLDTLLALLKALNLSLHVEGPLVAEYERTLAPSDDAHA</sequence>
<evidence type="ECO:0000313" key="3">
    <source>
        <dbReference type="Proteomes" id="UP001267426"/>
    </source>
</evidence>
<evidence type="ECO:0000313" key="2">
    <source>
        <dbReference type="EMBL" id="MDT0631426.1"/>
    </source>
</evidence>
<dbReference type="Gene3D" id="1.10.260.40">
    <property type="entry name" value="lambda repressor-like DNA-binding domains"/>
    <property type="match status" value="1"/>
</dbReference>
<accession>A0ABU3BQ56</accession>
<dbReference type="PROSITE" id="PS50943">
    <property type="entry name" value="HTH_CROC1"/>
    <property type="match status" value="1"/>
</dbReference>
<reference evidence="2 3" key="1">
    <citation type="submission" date="2023-09" db="EMBL/GenBank/DDBJ databases">
        <authorList>
            <person name="Rey-Velasco X."/>
        </authorList>
    </citation>
    <scope>NUCLEOTIDE SEQUENCE [LARGE SCALE GENOMIC DNA]</scope>
    <source>
        <strain evidence="2 3">F394</strain>
    </source>
</reference>
<comment type="caution">
    <text evidence="2">The sequence shown here is derived from an EMBL/GenBank/DDBJ whole genome shotgun (WGS) entry which is preliminary data.</text>
</comment>
<evidence type="ECO:0000259" key="1">
    <source>
        <dbReference type="PROSITE" id="PS50943"/>
    </source>
</evidence>
<protein>
    <submittedName>
        <fullName evidence="2">Helix-turn-helix domain-containing protein</fullName>
    </submittedName>
</protein>
<dbReference type="InterPro" id="IPR001387">
    <property type="entry name" value="Cro/C1-type_HTH"/>
</dbReference>
<dbReference type="RefSeq" id="WP_311662769.1">
    <property type="nucleotide sequence ID" value="NZ_JAVRHT010000012.1"/>
</dbReference>
<dbReference type="SUPFAM" id="SSF47413">
    <property type="entry name" value="lambda repressor-like DNA-binding domains"/>
    <property type="match status" value="1"/>
</dbReference>
<dbReference type="Proteomes" id="UP001267426">
    <property type="component" value="Unassembled WGS sequence"/>
</dbReference>
<gene>
    <name evidence="2" type="ORF">RM540_06645</name>
</gene>